<sequence>MKFSCNHCELYDNIEKYRIELNDLIVKKNHKLLDQEIINLSQSLDDLVYKCVFCNKNLNDFSKLNLKNIFGTHSTFYYYGDQHLFASMYFYITEGINNNELIYISMQESLYNKLIAFLTINDVLVEYIKFRPVKELIMSNRHGGLTQLKEKINNICLENEVKRYSGIRWIGQPTYAIQTTSQKDFLDWETNLSEALKNTNTSLICIYDAYDYIHKSEFINETVIKKSLDTHSHILKHSVLKEIN</sequence>
<dbReference type="Pfam" id="PF14417">
    <property type="entry name" value="MEDS"/>
    <property type="match status" value="1"/>
</dbReference>
<evidence type="ECO:0000313" key="3">
    <source>
        <dbReference type="Proteomes" id="UP001079657"/>
    </source>
</evidence>
<organism evidence="2 3">
    <name type="scientific">Clostridium ganghwense</name>
    <dbReference type="NCBI Taxonomy" id="312089"/>
    <lineage>
        <taxon>Bacteria</taxon>
        <taxon>Bacillati</taxon>
        <taxon>Bacillota</taxon>
        <taxon>Clostridia</taxon>
        <taxon>Eubacteriales</taxon>
        <taxon>Clostridiaceae</taxon>
        <taxon>Clostridium</taxon>
    </lineage>
</organism>
<dbReference type="Proteomes" id="UP001079657">
    <property type="component" value="Unassembled WGS sequence"/>
</dbReference>
<dbReference type="EMBL" id="JAPQES010000005">
    <property type="protein sequence ID" value="MCY6371798.1"/>
    <property type="molecule type" value="Genomic_DNA"/>
</dbReference>
<dbReference type="RefSeq" id="WP_268050694.1">
    <property type="nucleotide sequence ID" value="NZ_JAPQES010000005.1"/>
</dbReference>
<name>A0ABT4CRV3_9CLOT</name>
<reference evidence="2" key="1">
    <citation type="submission" date="2022-12" db="EMBL/GenBank/DDBJ databases">
        <authorList>
            <person name="Wang J."/>
        </authorList>
    </citation>
    <scope>NUCLEOTIDE SEQUENCE</scope>
    <source>
        <strain evidence="2">HY-42-06</strain>
    </source>
</reference>
<feature type="domain" description="MEDS" evidence="1">
    <location>
        <begin position="72"/>
        <end position="216"/>
    </location>
</feature>
<keyword evidence="3" id="KW-1185">Reference proteome</keyword>
<proteinExistence type="predicted"/>
<dbReference type="InterPro" id="IPR025847">
    <property type="entry name" value="MEDS_domain"/>
</dbReference>
<dbReference type="Pfam" id="PF09388">
    <property type="entry name" value="SpoOE-like"/>
    <property type="match status" value="1"/>
</dbReference>
<evidence type="ECO:0000259" key="1">
    <source>
        <dbReference type="Pfam" id="PF14417"/>
    </source>
</evidence>
<accession>A0ABT4CRV3</accession>
<evidence type="ECO:0000313" key="2">
    <source>
        <dbReference type="EMBL" id="MCY6371798.1"/>
    </source>
</evidence>
<dbReference type="SUPFAM" id="SSF140500">
    <property type="entry name" value="BAS1536-like"/>
    <property type="match status" value="1"/>
</dbReference>
<dbReference type="Gene3D" id="4.10.280.10">
    <property type="entry name" value="Helix-loop-helix DNA-binding domain"/>
    <property type="match status" value="1"/>
</dbReference>
<dbReference type="InterPro" id="IPR018540">
    <property type="entry name" value="Spo0E-like"/>
</dbReference>
<gene>
    <name evidence="2" type="ORF">OXH55_14215</name>
</gene>
<dbReference type="InterPro" id="IPR036638">
    <property type="entry name" value="HLH_DNA-bd_sf"/>
</dbReference>
<comment type="caution">
    <text evidence="2">The sequence shown here is derived from an EMBL/GenBank/DDBJ whole genome shotgun (WGS) entry which is preliminary data.</text>
</comment>
<protein>
    <submittedName>
        <fullName evidence="2">MEDS domain-containing protein</fullName>
    </submittedName>
</protein>
<dbReference type="InterPro" id="IPR037208">
    <property type="entry name" value="Spo0E-like_sf"/>
</dbReference>